<protein>
    <submittedName>
        <fullName evidence="3">Uncharacterized protein</fullName>
    </submittedName>
</protein>
<accession>A0A9P0W1G0</accession>
<sequence>MSSDSELGISADNTQEVAPSFFETDDKIDSKAGGESDKQEVESEELSDLPRRVSIVPTDTSINPVIGGESKSKESVEGHDSTDHSRRLSAVHTEPTQDTTEPEVATIHTSQENALENTTSVDQNANKYDETSDSDSDYVVDPQSISRSSVKSKVPGRLIERLWSPLSLDSIDSIQRILSMCVNQSIQRYAPAPVKGSSKKALEPPKKMLEAQKVLRDGWLSSRNTSSFASRLKETSLPLPTTKSSSSFGYKGTGGGDTFNYDKLVRRKKYLETYLSAELKQLNELEKNFKSYENVLEQDKTYLSELRRSTTKENSKMRNEISKKRSLLSIDGPIDKGSECRIIKKRKSESKFNPNEDEDTAGMLELLSRHLSSIKGNTSQLRELNTEIEALFNLLDEQ</sequence>
<dbReference type="InterPro" id="IPR025212">
    <property type="entry name" value="CAD_CENP-Q"/>
</dbReference>
<comment type="caution">
    <text evidence="3">The sequence shown here is derived from an EMBL/GenBank/DDBJ whole genome shotgun (WGS) entry which is preliminary data.</text>
</comment>
<evidence type="ECO:0000256" key="1">
    <source>
        <dbReference type="SAM" id="Coils"/>
    </source>
</evidence>
<feature type="compositionally biased region" description="Basic and acidic residues" evidence="2">
    <location>
        <begin position="70"/>
        <end position="86"/>
    </location>
</feature>
<feature type="region of interest" description="Disordered" evidence="2">
    <location>
        <begin position="1"/>
        <end position="143"/>
    </location>
</feature>
<dbReference type="Proteomes" id="UP000837801">
    <property type="component" value="Unassembled WGS sequence"/>
</dbReference>
<organism evidence="3 4">
    <name type="scientific">[Candida] railenensis</name>
    <dbReference type="NCBI Taxonomy" id="45579"/>
    <lineage>
        <taxon>Eukaryota</taxon>
        <taxon>Fungi</taxon>
        <taxon>Dikarya</taxon>
        <taxon>Ascomycota</taxon>
        <taxon>Saccharomycotina</taxon>
        <taxon>Pichiomycetes</taxon>
        <taxon>Debaryomycetaceae</taxon>
        <taxon>Kurtzmaniella</taxon>
    </lineage>
</organism>
<dbReference type="Pfam" id="PF13094">
    <property type="entry name" value="CENP-Q"/>
    <property type="match status" value="1"/>
</dbReference>
<dbReference type="EMBL" id="CAKXYY010000042">
    <property type="protein sequence ID" value="CAH2356012.1"/>
    <property type="molecule type" value="Genomic_DNA"/>
</dbReference>
<evidence type="ECO:0000313" key="3">
    <source>
        <dbReference type="EMBL" id="CAH2356012.1"/>
    </source>
</evidence>
<evidence type="ECO:0000313" key="4">
    <source>
        <dbReference type="Proteomes" id="UP000837801"/>
    </source>
</evidence>
<keyword evidence="1" id="KW-0175">Coiled coil</keyword>
<feature type="coiled-coil region" evidence="1">
    <location>
        <begin position="275"/>
        <end position="302"/>
    </location>
</feature>
<feature type="compositionally biased region" description="Polar residues" evidence="2">
    <location>
        <begin position="1"/>
        <end position="17"/>
    </location>
</feature>
<evidence type="ECO:0000256" key="2">
    <source>
        <dbReference type="SAM" id="MobiDB-lite"/>
    </source>
</evidence>
<dbReference type="OrthoDB" id="4025332at2759"/>
<gene>
    <name evidence="3" type="ORF">CLIB1423_42S00518</name>
</gene>
<proteinExistence type="predicted"/>
<feature type="compositionally biased region" description="Polar residues" evidence="2">
    <location>
        <begin position="107"/>
        <end position="126"/>
    </location>
</feature>
<reference evidence="3" key="1">
    <citation type="submission" date="2022-03" db="EMBL/GenBank/DDBJ databases">
        <authorList>
            <person name="Legras J.-L."/>
            <person name="Devillers H."/>
            <person name="Grondin C."/>
        </authorList>
    </citation>
    <scope>NUCLEOTIDE SEQUENCE</scope>
    <source>
        <strain evidence="3">CLIB 1423</strain>
    </source>
</reference>
<feature type="compositionally biased region" description="Basic and acidic residues" evidence="2">
    <location>
        <begin position="24"/>
        <end position="41"/>
    </location>
</feature>
<dbReference type="AlphaFoldDB" id="A0A9P0W1G0"/>
<name>A0A9P0W1G0_9ASCO</name>
<keyword evidence="4" id="KW-1185">Reference proteome</keyword>